<evidence type="ECO:0000313" key="3">
    <source>
        <dbReference type="Proteomes" id="UP000326924"/>
    </source>
</evidence>
<dbReference type="InParanoid" id="A0A5J5ET83"/>
<proteinExistence type="predicted"/>
<dbReference type="Proteomes" id="UP000326924">
    <property type="component" value="Unassembled WGS sequence"/>
</dbReference>
<comment type="caution">
    <text evidence="2">The sequence shown here is derived from an EMBL/GenBank/DDBJ whole genome shotgun (WGS) entry which is preliminary data.</text>
</comment>
<gene>
    <name evidence="2" type="ORF">FN846DRAFT_891522</name>
</gene>
<dbReference type="AlphaFoldDB" id="A0A5J5ET83"/>
<evidence type="ECO:0000256" key="1">
    <source>
        <dbReference type="SAM" id="MobiDB-lite"/>
    </source>
</evidence>
<feature type="compositionally biased region" description="Basic and acidic residues" evidence="1">
    <location>
        <begin position="197"/>
        <end position="223"/>
    </location>
</feature>
<feature type="region of interest" description="Disordered" evidence="1">
    <location>
        <begin position="1"/>
        <end position="23"/>
    </location>
</feature>
<dbReference type="EMBL" id="VXIS01000133">
    <property type="protein sequence ID" value="KAA8902287.1"/>
    <property type="molecule type" value="Genomic_DNA"/>
</dbReference>
<keyword evidence="3" id="KW-1185">Reference proteome</keyword>
<accession>A0A5J5ET83</accession>
<name>A0A5J5ET83_9PEZI</name>
<protein>
    <submittedName>
        <fullName evidence="2">Uncharacterized protein</fullName>
    </submittedName>
</protein>
<evidence type="ECO:0000313" key="2">
    <source>
        <dbReference type="EMBL" id="KAA8902287.1"/>
    </source>
</evidence>
<feature type="region of interest" description="Disordered" evidence="1">
    <location>
        <begin position="145"/>
        <end position="230"/>
    </location>
</feature>
<sequence length="230" mass="24836">MLCPRRLNSDHSLPAQNFNTATNKNTIAKTPPCKPVNRSICPPLRGEANLACNRMTLAQGYSDFVLISPGLADLPSHEDNRFKRSVGECSDSHALSLNNRNPNVFAGLRIVAAHNNLDRFGTAMCAIGIRGRRLVGGNAPRPLAANPQLDLPIDQEAQGGDDIGDNDDGESLPDVEPAPPAHGAGVRRHGPAGFPRPDGERMHRPDLEADRVGDRTQPPDRKAAFRRAQV</sequence>
<feature type="compositionally biased region" description="Acidic residues" evidence="1">
    <location>
        <begin position="162"/>
        <end position="173"/>
    </location>
</feature>
<reference evidence="2 3" key="1">
    <citation type="submission" date="2019-09" db="EMBL/GenBank/DDBJ databases">
        <title>Draft genome of the ectomycorrhizal ascomycete Sphaerosporella brunnea.</title>
        <authorList>
            <consortium name="DOE Joint Genome Institute"/>
            <person name="Benucci G.M."/>
            <person name="Marozzi G."/>
            <person name="Antonielli L."/>
            <person name="Sanchez S."/>
            <person name="Marco P."/>
            <person name="Wang X."/>
            <person name="Falini L.B."/>
            <person name="Barry K."/>
            <person name="Haridas S."/>
            <person name="Lipzen A."/>
            <person name="Labutti K."/>
            <person name="Grigoriev I.V."/>
            <person name="Murat C."/>
            <person name="Martin F."/>
            <person name="Albertini E."/>
            <person name="Donnini D."/>
            <person name="Bonito G."/>
        </authorList>
    </citation>
    <scope>NUCLEOTIDE SEQUENCE [LARGE SCALE GENOMIC DNA]</scope>
    <source>
        <strain evidence="2 3">Sb_GMNB300</strain>
    </source>
</reference>
<organism evidence="2 3">
    <name type="scientific">Sphaerosporella brunnea</name>
    <dbReference type="NCBI Taxonomy" id="1250544"/>
    <lineage>
        <taxon>Eukaryota</taxon>
        <taxon>Fungi</taxon>
        <taxon>Dikarya</taxon>
        <taxon>Ascomycota</taxon>
        <taxon>Pezizomycotina</taxon>
        <taxon>Pezizomycetes</taxon>
        <taxon>Pezizales</taxon>
        <taxon>Pyronemataceae</taxon>
        <taxon>Sphaerosporella</taxon>
    </lineage>
</organism>